<gene>
    <name evidence="1" type="ORF">ACFPFM_43200</name>
</gene>
<protein>
    <submittedName>
        <fullName evidence="1">DUF5825 family protein</fullName>
    </submittedName>
</protein>
<proteinExistence type="predicted"/>
<reference evidence="2" key="1">
    <citation type="journal article" date="2019" name="Int. J. Syst. Evol. Microbiol.">
        <title>The Global Catalogue of Microorganisms (GCM) 10K type strain sequencing project: providing services to taxonomists for standard genome sequencing and annotation.</title>
        <authorList>
            <consortium name="The Broad Institute Genomics Platform"/>
            <consortium name="The Broad Institute Genome Sequencing Center for Infectious Disease"/>
            <person name="Wu L."/>
            <person name="Ma J."/>
        </authorList>
    </citation>
    <scope>NUCLEOTIDE SEQUENCE [LARGE SCALE GENOMIC DNA]</scope>
    <source>
        <strain evidence="2">KCTC 12848</strain>
    </source>
</reference>
<dbReference type="EMBL" id="JBHSJB010000053">
    <property type="protein sequence ID" value="MFC5060558.1"/>
    <property type="molecule type" value="Genomic_DNA"/>
</dbReference>
<accession>A0ABV9YFX3</accession>
<comment type="caution">
    <text evidence="1">The sequence shown here is derived from an EMBL/GenBank/DDBJ whole genome shotgun (WGS) entry which is preliminary data.</text>
</comment>
<sequence length="189" mass="20721">MTAVVGDRRGLFRLLDPSTRPSRAELVALARSGMRGVRLTEALDLGALPTRAAAEHLAFLREAAGVGLHVLWRGRFGDLDHRPFRHLDPPRDAEGRALWPVAPAPLLTVRRGPDFALVDDRRGGALSRTYLDDPVEVDLLSDTARSCAAEADLGAAERDAVRRLASLSLFAPVRDAWVALPVRFRYART</sequence>
<dbReference type="Proteomes" id="UP001595833">
    <property type="component" value="Unassembled WGS sequence"/>
</dbReference>
<dbReference type="Pfam" id="PF19142">
    <property type="entry name" value="DUF5825"/>
    <property type="match status" value="1"/>
</dbReference>
<keyword evidence="2" id="KW-1185">Reference proteome</keyword>
<evidence type="ECO:0000313" key="1">
    <source>
        <dbReference type="EMBL" id="MFC5060558.1"/>
    </source>
</evidence>
<dbReference type="RefSeq" id="WP_344037530.1">
    <property type="nucleotide sequence ID" value="NZ_BAAAKE010000007.1"/>
</dbReference>
<name>A0ABV9YFX3_9PSEU</name>
<evidence type="ECO:0000313" key="2">
    <source>
        <dbReference type="Proteomes" id="UP001595833"/>
    </source>
</evidence>
<organism evidence="1 2">
    <name type="scientific">Saccharothrix xinjiangensis</name>
    <dbReference type="NCBI Taxonomy" id="204798"/>
    <lineage>
        <taxon>Bacteria</taxon>
        <taxon>Bacillati</taxon>
        <taxon>Actinomycetota</taxon>
        <taxon>Actinomycetes</taxon>
        <taxon>Pseudonocardiales</taxon>
        <taxon>Pseudonocardiaceae</taxon>
        <taxon>Saccharothrix</taxon>
    </lineage>
</organism>
<dbReference type="InterPro" id="IPR043863">
    <property type="entry name" value="DUF5825"/>
</dbReference>